<sequence>MEAFMTETVMLTDHQAIRDWAEARIGSPAIIDAQASIGATQPVLRLLFDQHAYQDQDQGADRPSAPRLVDWDEWFQMFEEHELALVVAQDVDGRRENFHEIIRR</sequence>
<protein>
    <submittedName>
        <fullName evidence="1">Uncharacterized protein</fullName>
    </submittedName>
</protein>
<dbReference type="EMBL" id="BMZO01000010">
    <property type="protein sequence ID" value="GHC77694.1"/>
    <property type="molecule type" value="Genomic_DNA"/>
</dbReference>
<reference evidence="1" key="1">
    <citation type="journal article" date="2014" name="Int. J. Syst. Evol. Microbiol.">
        <title>Complete genome sequence of Corynebacterium casei LMG S-19264T (=DSM 44701T), isolated from a smear-ripened cheese.</title>
        <authorList>
            <consortium name="US DOE Joint Genome Institute (JGI-PGF)"/>
            <person name="Walter F."/>
            <person name="Albersmeier A."/>
            <person name="Kalinowski J."/>
            <person name="Ruckert C."/>
        </authorList>
    </citation>
    <scope>NUCLEOTIDE SEQUENCE</scope>
    <source>
        <strain evidence="1">KCTC 42097</strain>
    </source>
</reference>
<accession>A0A8J3DRQ8</accession>
<gene>
    <name evidence="1" type="ORF">GCM10010136_29090</name>
</gene>
<keyword evidence="2" id="KW-1185">Reference proteome</keyword>
<comment type="caution">
    <text evidence="1">The sequence shown here is derived from an EMBL/GenBank/DDBJ whole genome shotgun (WGS) entry which is preliminary data.</text>
</comment>
<proteinExistence type="predicted"/>
<evidence type="ECO:0000313" key="2">
    <source>
        <dbReference type="Proteomes" id="UP000641137"/>
    </source>
</evidence>
<name>A0A8J3DRQ8_9HYPH</name>
<dbReference type="Proteomes" id="UP000641137">
    <property type="component" value="Unassembled WGS sequence"/>
</dbReference>
<evidence type="ECO:0000313" key="1">
    <source>
        <dbReference type="EMBL" id="GHC77694.1"/>
    </source>
</evidence>
<dbReference type="AlphaFoldDB" id="A0A8J3DRQ8"/>
<organism evidence="1 2">
    <name type="scientific">Limoniibacter endophyticus</name>
    <dbReference type="NCBI Taxonomy" id="1565040"/>
    <lineage>
        <taxon>Bacteria</taxon>
        <taxon>Pseudomonadati</taxon>
        <taxon>Pseudomonadota</taxon>
        <taxon>Alphaproteobacteria</taxon>
        <taxon>Hyphomicrobiales</taxon>
        <taxon>Bartonellaceae</taxon>
        <taxon>Limoniibacter</taxon>
    </lineage>
</organism>
<reference evidence="1" key="2">
    <citation type="submission" date="2020-09" db="EMBL/GenBank/DDBJ databases">
        <authorList>
            <person name="Sun Q."/>
            <person name="Kim S."/>
        </authorList>
    </citation>
    <scope>NUCLEOTIDE SEQUENCE</scope>
    <source>
        <strain evidence="1">KCTC 42097</strain>
    </source>
</reference>